<dbReference type="InterPro" id="IPR049744">
    <property type="entry name" value="CC/Se_fam"/>
</dbReference>
<dbReference type="KEGG" id="tfr:BR63_07745"/>
<sequence>MLKPTVSVGEPAQKQGFTLVEKDGISIYLSQAVKHKPGVKATISLQGMWIFKELEVQGLSC</sequence>
<evidence type="ECO:0000313" key="2">
    <source>
        <dbReference type="Proteomes" id="UP000515847"/>
    </source>
</evidence>
<protein>
    <submittedName>
        <fullName evidence="1">Uncharacterized protein</fullName>
    </submittedName>
</protein>
<dbReference type="EMBL" id="CP045798">
    <property type="protein sequence ID" value="QNB46214.1"/>
    <property type="molecule type" value="Genomic_DNA"/>
</dbReference>
<reference evidence="1 2" key="1">
    <citation type="journal article" date="2019" name="Front. Microbiol.">
        <title>Thermoanaerosceptrum fracticalcis gen. nov. sp. nov., a Novel Fumarate-Fermenting Microorganism From a Deep Fractured Carbonate Aquifer of the US Great Basin.</title>
        <authorList>
            <person name="Hamilton-Brehm S.D."/>
            <person name="Stewart L.E."/>
            <person name="Zavarin M."/>
            <person name="Caldwell M."/>
            <person name="Lawson P.A."/>
            <person name="Onstott T.C."/>
            <person name="Grzymski J."/>
            <person name="Neveux I."/>
            <person name="Lollar B.S."/>
            <person name="Russell C.E."/>
            <person name="Moser D.P."/>
        </authorList>
    </citation>
    <scope>NUCLEOTIDE SEQUENCE [LARGE SCALE GENOMIC DNA]</scope>
    <source>
        <strain evidence="1 2">DRI-13</strain>
    </source>
</reference>
<proteinExistence type="predicted"/>
<organism evidence="1 2">
    <name type="scientific">Thermanaerosceptrum fracticalcis</name>
    <dbReference type="NCBI Taxonomy" id="1712410"/>
    <lineage>
        <taxon>Bacteria</taxon>
        <taxon>Bacillati</taxon>
        <taxon>Bacillota</taxon>
        <taxon>Clostridia</taxon>
        <taxon>Eubacteriales</taxon>
        <taxon>Peptococcaceae</taxon>
        <taxon>Thermanaerosceptrum</taxon>
    </lineage>
</organism>
<gene>
    <name evidence="1" type="ORF">BR63_07745</name>
</gene>
<dbReference type="NCBIfam" id="NF041239">
    <property type="entry name" value="Moor_selen_rel"/>
    <property type="match status" value="1"/>
</dbReference>
<name>A0A7G6E2B0_THEFR</name>
<dbReference type="OrthoDB" id="9975277at2"/>
<keyword evidence="2" id="KW-1185">Reference proteome</keyword>
<accession>A0A7G6E2B0</accession>
<dbReference type="Proteomes" id="UP000515847">
    <property type="component" value="Chromosome"/>
</dbReference>
<evidence type="ECO:0000313" key="1">
    <source>
        <dbReference type="EMBL" id="QNB46214.1"/>
    </source>
</evidence>
<dbReference type="AlphaFoldDB" id="A0A7G6E2B0"/>